<dbReference type="EMBL" id="VCYI01000003">
    <property type="protein sequence ID" value="MDN7012155.1"/>
    <property type="molecule type" value="Genomic_DNA"/>
</dbReference>
<accession>A0ABT8M2P0</accession>
<name>A0ABT8M2P0_9EURY</name>
<feature type="domain" description="Iron dependent repressor metal binding and dimerisation" evidence="1">
    <location>
        <begin position="30"/>
        <end position="83"/>
    </location>
</feature>
<keyword evidence="3" id="KW-1185">Reference proteome</keyword>
<gene>
    <name evidence="2" type="ORF">FGW20_03665</name>
</gene>
<dbReference type="Gene3D" id="1.10.60.10">
    <property type="entry name" value="Iron dependent repressor, metal binding and dimerisation domain"/>
    <property type="match status" value="1"/>
</dbReference>
<organism evidence="2 3">
    <name type="scientific">Methanoculleus methanifontis</name>
    <dbReference type="NCBI Taxonomy" id="2584086"/>
    <lineage>
        <taxon>Archaea</taxon>
        <taxon>Methanobacteriati</taxon>
        <taxon>Methanobacteriota</taxon>
        <taxon>Stenosarchaea group</taxon>
        <taxon>Methanomicrobia</taxon>
        <taxon>Methanomicrobiales</taxon>
        <taxon>Methanomicrobiaceae</taxon>
        <taxon>Methanoculleus</taxon>
    </lineage>
</organism>
<dbReference type="Pfam" id="PF02742">
    <property type="entry name" value="Fe_dep_repr_C"/>
    <property type="match status" value="1"/>
</dbReference>
<comment type="caution">
    <text evidence="2">The sequence shown here is derived from an EMBL/GenBank/DDBJ whole genome shotgun (WGS) entry which is preliminary data.</text>
</comment>
<evidence type="ECO:0000259" key="1">
    <source>
        <dbReference type="Pfam" id="PF02742"/>
    </source>
</evidence>
<evidence type="ECO:0000313" key="2">
    <source>
        <dbReference type="EMBL" id="MDN7012155.1"/>
    </source>
</evidence>
<dbReference type="InterPro" id="IPR001367">
    <property type="entry name" value="Fe_dep_repressor"/>
</dbReference>
<reference evidence="2" key="1">
    <citation type="submission" date="2019-05" db="EMBL/GenBank/DDBJ databases">
        <title>Isolation and characterization of methanogens from the cold seep sediment at Four-Way Closure Ridge.</title>
        <authorList>
            <person name="You Y.-T."/>
            <person name="Chen S.-C."/>
            <person name="Zhang W.-L."/>
            <person name="Lai M.-C."/>
        </authorList>
    </citation>
    <scope>NUCLEOTIDE SEQUENCE</scope>
    <source>
        <strain evidence="2">FWC-SCC3</strain>
    </source>
</reference>
<dbReference type="Proteomes" id="UP001168423">
    <property type="component" value="Unassembled WGS sequence"/>
</dbReference>
<dbReference type="SUPFAM" id="SSF47979">
    <property type="entry name" value="Iron-dependent repressor protein, dimerization domain"/>
    <property type="match status" value="1"/>
</dbReference>
<evidence type="ECO:0000313" key="3">
    <source>
        <dbReference type="Proteomes" id="UP001168423"/>
    </source>
</evidence>
<sequence>MPSGRRSWLPDLLRAAGKRFTPENSTVVAPEGWSIAEVIKYRHETLRAFLTLIRVPEVAASRDACIMEHEISPETIEQIRHFVPPRQGYPDFRIT</sequence>
<dbReference type="InterPro" id="IPR036421">
    <property type="entry name" value="Fe_dep_repressor_sf"/>
</dbReference>
<protein>
    <recommendedName>
        <fullName evidence="1">Iron dependent repressor metal binding and dimerisation domain-containing protein</fullName>
    </recommendedName>
</protein>
<proteinExistence type="predicted"/>